<dbReference type="Pfam" id="PF13472">
    <property type="entry name" value="Lipase_GDSL_2"/>
    <property type="match status" value="1"/>
</dbReference>
<dbReference type="PANTHER" id="PTHR43695">
    <property type="entry name" value="PUTATIVE (AFU_ORTHOLOGUE AFUA_2G17250)-RELATED"/>
    <property type="match status" value="1"/>
</dbReference>
<keyword evidence="3" id="KW-0732">Signal</keyword>
<dbReference type="InParanoid" id="A0A3N4L564"/>
<dbReference type="InterPro" id="IPR037459">
    <property type="entry name" value="RhgT-like"/>
</dbReference>
<feature type="signal peptide" evidence="3">
    <location>
        <begin position="1"/>
        <end position="16"/>
    </location>
</feature>
<evidence type="ECO:0000256" key="3">
    <source>
        <dbReference type="SAM" id="SignalP"/>
    </source>
</evidence>
<evidence type="ECO:0000313" key="6">
    <source>
        <dbReference type="Proteomes" id="UP000277580"/>
    </source>
</evidence>
<comment type="similarity">
    <text evidence="1">Belongs to the 'GDSL' lipolytic enzyme family.</text>
</comment>
<evidence type="ECO:0000256" key="2">
    <source>
        <dbReference type="ARBA" id="ARBA00022801"/>
    </source>
</evidence>
<evidence type="ECO:0000313" key="5">
    <source>
        <dbReference type="EMBL" id="RPB16642.1"/>
    </source>
</evidence>
<feature type="chain" id="PRO_5018017771" evidence="3">
    <location>
        <begin position="17"/>
        <end position="271"/>
    </location>
</feature>
<organism evidence="5 6">
    <name type="scientific">Morchella conica CCBAS932</name>
    <dbReference type="NCBI Taxonomy" id="1392247"/>
    <lineage>
        <taxon>Eukaryota</taxon>
        <taxon>Fungi</taxon>
        <taxon>Dikarya</taxon>
        <taxon>Ascomycota</taxon>
        <taxon>Pezizomycotina</taxon>
        <taxon>Pezizomycetes</taxon>
        <taxon>Pezizales</taxon>
        <taxon>Morchellaceae</taxon>
        <taxon>Morchella</taxon>
    </lineage>
</organism>
<reference evidence="5 6" key="1">
    <citation type="journal article" date="2018" name="Nat. Ecol. Evol.">
        <title>Pezizomycetes genomes reveal the molecular basis of ectomycorrhizal truffle lifestyle.</title>
        <authorList>
            <person name="Murat C."/>
            <person name="Payen T."/>
            <person name="Noel B."/>
            <person name="Kuo A."/>
            <person name="Morin E."/>
            <person name="Chen J."/>
            <person name="Kohler A."/>
            <person name="Krizsan K."/>
            <person name="Balestrini R."/>
            <person name="Da Silva C."/>
            <person name="Montanini B."/>
            <person name="Hainaut M."/>
            <person name="Levati E."/>
            <person name="Barry K.W."/>
            <person name="Belfiori B."/>
            <person name="Cichocki N."/>
            <person name="Clum A."/>
            <person name="Dockter R.B."/>
            <person name="Fauchery L."/>
            <person name="Guy J."/>
            <person name="Iotti M."/>
            <person name="Le Tacon F."/>
            <person name="Lindquist E.A."/>
            <person name="Lipzen A."/>
            <person name="Malagnac F."/>
            <person name="Mello A."/>
            <person name="Molinier V."/>
            <person name="Miyauchi S."/>
            <person name="Poulain J."/>
            <person name="Riccioni C."/>
            <person name="Rubini A."/>
            <person name="Sitrit Y."/>
            <person name="Splivallo R."/>
            <person name="Traeger S."/>
            <person name="Wang M."/>
            <person name="Zifcakova L."/>
            <person name="Wipf D."/>
            <person name="Zambonelli A."/>
            <person name="Paolocci F."/>
            <person name="Nowrousian M."/>
            <person name="Ottonello S."/>
            <person name="Baldrian P."/>
            <person name="Spatafora J.W."/>
            <person name="Henrissat B."/>
            <person name="Nagy L.G."/>
            <person name="Aury J.M."/>
            <person name="Wincker P."/>
            <person name="Grigoriev I.V."/>
            <person name="Bonfante P."/>
            <person name="Martin F.M."/>
        </authorList>
    </citation>
    <scope>NUCLEOTIDE SEQUENCE [LARGE SCALE GENOMIC DNA]</scope>
    <source>
        <strain evidence="5 6">CCBAS932</strain>
    </source>
</reference>
<protein>
    <submittedName>
        <fullName evidence="5">SGNH hydrolase</fullName>
    </submittedName>
</protein>
<feature type="domain" description="SGNH hydrolase-type esterase" evidence="4">
    <location>
        <begin position="32"/>
        <end position="231"/>
    </location>
</feature>
<dbReference type="SUPFAM" id="SSF52266">
    <property type="entry name" value="SGNH hydrolase"/>
    <property type="match status" value="1"/>
</dbReference>
<dbReference type="PANTHER" id="PTHR43695:SF1">
    <property type="entry name" value="RHAMNOGALACTURONAN ACETYLESTERASE"/>
    <property type="match status" value="1"/>
</dbReference>
<keyword evidence="6" id="KW-1185">Reference proteome</keyword>
<proteinExistence type="inferred from homology"/>
<evidence type="ECO:0000256" key="1">
    <source>
        <dbReference type="ARBA" id="ARBA00008668"/>
    </source>
</evidence>
<dbReference type="InterPro" id="IPR036514">
    <property type="entry name" value="SGNH_hydro_sf"/>
</dbReference>
<dbReference type="Gene3D" id="3.40.50.1110">
    <property type="entry name" value="SGNH hydrolase"/>
    <property type="match status" value="1"/>
</dbReference>
<dbReference type="STRING" id="1392247.A0A3N4L564"/>
<name>A0A3N4L564_9PEZI</name>
<accession>A0A3N4L564</accession>
<dbReference type="OrthoDB" id="5041285at2759"/>
<evidence type="ECO:0000259" key="4">
    <source>
        <dbReference type="Pfam" id="PF13472"/>
    </source>
</evidence>
<sequence>MRYFAPLVLLAGLVSSKPTPTVQNATLYLCSDSTAANYNPATTPIQGFGYYLGNYLSTNFVNRARGGRSTRSFINEGLWGQLLDMLVPGDYVVIEMGHNDNGTPGTGSDVGKDRAVVPGIGNETVTVTNSTGAEEVVRTFGSYLRQMIKDVEDKSATVVLSGMVPTMSWSSDNKTLATVWPFTEYARAVAEEQKVPFVDHTKYSVARQQALGYTAAKAMYPLDNTHTDAAGATLNAESFVTAVKCASGKWKLKQALLGNNPNATAVNYPCA</sequence>
<dbReference type="InterPro" id="IPR013830">
    <property type="entry name" value="SGNH_hydro"/>
</dbReference>
<dbReference type="GO" id="GO:0016787">
    <property type="term" value="F:hydrolase activity"/>
    <property type="evidence" value="ECO:0007669"/>
    <property type="project" value="UniProtKB-KW"/>
</dbReference>
<dbReference type="AlphaFoldDB" id="A0A3N4L564"/>
<gene>
    <name evidence="5" type="ORF">P167DRAFT_532191</name>
</gene>
<dbReference type="CDD" id="cd01821">
    <property type="entry name" value="Rhamnogalacturan_acetylesterase_like"/>
    <property type="match status" value="1"/>
</dbReference>
<dbReference type="EMBL" id="ML119108">
    <property type="protein sequence ID" value="RPB16642.1"/>
    <property type="molecule type" value="Genomic_DNA"/>
</dbReference>
<dbReference type="Proteomes" id="UP000277580">
    <property type="component" value="Unassembled WGS sequence"/>
</dbReference>
<keyword evidence="2 5" id="KW-0378">Hydrolase</keyword>